<dbReference type="EMBL" id="QFBC01000003">
    <property type="protein sequence ID" value="PWE56365.1"/>
    <property type="molecule type" value="Genomic_DNA"/>
</dbReference>
<comment type="caution">
    <text evidence="1">The sequence shown here is derived from an EMBL/GenBank/DDBJ whole genome shotgun (WGS) entry which is preliminary data.</text>
</comment>
<name>A0A2U2DSR7_9HYPH</name>
<gene>
    <name evidence="1" type="ORF">DEM27_08165</name>
</gene>
<sequence length="127" mass="13713">MSRAALPTEAVRFTPGYSWRLDLDIRFDGERPDDWPAWTIRMHIWTAGQAFTLTNDAGVTFAEIAGLPGGAAVIPVIVMSAAQTEALRDVTAPIQYLIDLKAPEGEAEDYFAGALAKQPGPPAELLT</sequence>
<organism evidence="1 2">
    <name type="scientific">Metarhizobium album</name>
    <dbReference type="NCBI Taxonomy" id="2182425"/>
    <lineage>
        <taxon>Bacteria</taxon>
        <taxon>Pseudomonadati</taxon>
        <taxon>Pseudomonadota</taxon>
        <taxon>Alphaproteobacteria</taxon>
        <taxon>Hyphomicrobiales</taxon>
        <taxon>Rhizobiaceae</taxon>
        <taxon>Metarhizobium</taxon>
    </lineage>
</organism>
<dbReference type="AlphaFoldDB" id="A0A2U2DSR7"/>
<accession>A0A2U2DSR7</accession>
<evidence type="ECO:0000313" key="1">
    <source>
        <dbReference type="EMBL" id="PWE56365.1"/>
    </source>
</evidence>
<dbReference type="RefSeq" id="WP_109457742.1">
    <property type="nucleotide sequence ID" value="NZ_QFBC01000003.1"/>
</dbReference>
<reference evidence="1 2" key="1">
    <citation type="submission" date="2018-05" db="EMBL/GenBank/DDBJ databases">
        <title>The draft genome of strain NS-104.</title>
        <authorList>
            <person name="Hang P."/>
            <person name="Jiang J."/>
        </authorList>
    </citation>
    <scope>NUCLEOTIDE SEQUENCE [LARGE SCALE GENOMIC DNA]</scope>
    <source>
        <strain evidence="1 2">NS-104</strain>
    </source>
</reference>
<evidence type="ECO:0000313" key="2">
    <source>
        <dbReference type="Proteomes" id="UP000245252"/>
    </source>
</evidence>
<protein>
    <submittedName>
        <fullName evidence="1">Uncharacterized protein</fullName>
    </submittedName>
</protein>
<dbReference type="Proteomes" id="UP000245252">
    <property type="component" value="Unassembled WGS sequence"/>
</dbReference>
<keyword evidence="2" id="KW-1185">Reference proteome</keyword>
<proteinExistence type="predicted"/>